<evidence type="ECO:0000313" key="4">
    <source>
        <dbReference type="EMBL" id="MFC6892381.1"/>
    </source>
</evidence>
<evidence type="ECO:0000256" key="1">
    <source>
        <dbReference type="ARBA" id="ARBA00023125"/>
    </source>
</evidence>
<dbReference type="InterPro" id="IPR000424">
    <property type="entry name" value="Primosome_PriB/ssb"/>
</dbReference>
<comment type="caution">
    <text evidence="4">The sequence shown here is derived from an EMBL/GenBank/DDBJ whole genome shotgun (WGS) entry which is preliminary data.</text>
</comment>
<keyword evidence="5" id="KW-1185">Reference proteome</keyword>
<dbReference type="Gene3D" id="2.40.50.140">
    <property type="entry name" value="Nucleic acid-binding proteins"/>
    <property type="match status" value="3"/>
</dbReference>
<dbReference type="PANTHER" id="PTHR13356:SF10">
    <property type="entry name" value="REPLICATION FACTOR-A PROTEIN 1"/>
    <property type="match status" value="1"/>
</dbReference>
<dbReference type="InterPro" id="IPR051231">
    <property type="entry name" value="SOSS-B"/>
</dbReference>
<dbReference type="RefSeq" id="WP_379742448.1">
    <property type="nucleotide sequence ID" value="NZ_JBHSVN010000001.1"/>
</dbReference>
<evidence type="ECO:0000256" key="2">
    <source>
        <dbReference type="SAM" id="MobiDB-lite"/>
    </source>
</evidence>
<feature type="region of interest" description="Disordered" evidence="2">
    <location>
        <begin position="366"/>
        <end position="462"/>
    </location>
</feature>
<dbReference type="SUPFAM" id="SSF50249">
    <property type="entry name" value="Nucleic acid-binding proteins"/>
    <property type="match status" value="3"/>
</dbReference>
<dbReference type="PROSITE" id="PS50935">
    <property type="entry name" value="SSB"/>
    <property type="match status" value="1"/>
</dbReference>
<dbReference type="Proteomes" id="UP001596296">
    <property type="component" value="Unassembled WGS sequence"/>
</dbReference>
<proteinExistence type="predicted"/>
<organism evidence="4 5">
    <name type="scientific">Halopenitus salinus</name>
    <dbReference type="NCBI Taxonomy" id="1198295"/>
    <lineage>
        <taxon>Archaea</taxon>
        <taxon>Methanobacteriati</taxon>
        <taxon>Methanobacteriota</taxon>
        <taxon>Stenosarchaea group</taxon>
        <taxon>Halobacteria</taxon>
        <taxon>Halobacteriales</taxon>
        <taxon>Haloferacaceae</taxon>
        <taxon>Halopenitus</taxon>
    </lineage>
</organism>
<reference evidence="4 5" key="1">
    <citation type="journal article" date="2019" name="Int. J. Syst. Evol. Microbiol.">
        <title>The Global Catalogue of Microorganisms (GCM) 10K type strain sequencing project: providing services to taxonomists for standard genome sequencing and annotation.</title>
        <authorList>
            <consortium name="The Broad Institute Genomics Platform"/>
            <consortium name="The Broad Institute Genome Sequencing Center for Infectious Disease"/>
            <person name="Wu L."/>
            <person name="Ma J."/>
        </authorList>
    </citation>
    <scope>NUCLEOTIDE SEQUENCE [LARGE SCALE GENOMIC DNA]</scope>
    <source>
        <strain evidence="4 5">SKJ47</strain>
    </source>
</reference>
<protein>
    <submittedName>
        <fullName evidence="4">Single-stranded DNA binding protein</fullName>
    </submittedName>
</protein>
<evidence type="ECO:0000313" key="5">
    <source>
        <dbReference type="Proteomes" id="UP001596296"/>
    </source>
</evidence>
<dbReference type="CDD" id="cd04491">
    <property type="entry name" value="SoSSB_OBF"/>
    <property type="match status" value="3"/>
</dbReference>
<dbReference type="InterPro" id="IPR004365">
    <property type="entry name" value="NA-bd_OB_tRNA"/>
</dbReference>
<dbReference type="PANTHER" id="PTHR13356">
    <property type="entry name" value="OB FOLD NUCLEIC ACID BINDING PROTEIN-RELATED"/>
    <property type="match status" value="1"/>
</dbReference>
<name>A0ABD5USK9_9EURY</name>
<feature type="compositionally biased region" description="Polar residues" evidence="2">
    <location>
        <begin position="384"/>
        <end position="399"/>
    </location>
</feature>
<gene>
    <name evidence="4" type="ORF">ACFQE9_07120</name>
</gene>
<keyword evidence="1" id="KW-0238">DNA-binding</keyword>
<dbReference type="InterPro" id="IPR012340">
    <property type="entry name" value="NA-bd_OB-fold"/>
</dbReference>
<sequence>MGVIEDVYADLEADVELEEFEAAVEDKVEQMGGLADEETAAMLIAHELRDEEAETIADIEPGMDEVKFLGKVTSIGEIRTFDRDDTEEDGRVCNVEIADESGSVRVALWDEMATAAQEQLEVGDVLRVMGRPKEGYNGLEVSANKVETDEDAEVDVQILDTYRVEDLTLGASDVTLVGKVLDTDAVRTFDRDDGSEGRVSNLVLGDETGRVRVTLWDDRADLAGEFDADEVVEVVDGYVRERDGSLELHVGSRGSIERVEEDVEYVPETTDIADLEIGRTVDIAGGVIETDPTRTFDRDDGSEGQVRNVRIKDETGEIRVALWGEKADREVDLADEVVFTDVEIQEGWQDDLEASANWRSTVSVIERGDSPTAAGNRSEGAARSSPSDASGRSPETGQSEGLGAFADNGDGVGESATDSDGGPATNGESSGETNTSETTKTPQSPEASADGSPGGATVTAAADGAAVAESVEFTGTVVQAGSPVVLDDGERTKSVETEAELRLGEEITVRGTERDGRIDADEVF</sequence>
<accession>A0ABD5USK9</accession>
<dbReference type="EMBL" id="JBHSXL010000006">
    <property type="protein sequence ID" value="MFC6892381.1"/>
    <property type="molecule type" value="Genomic_DNA"/>
</dbReference>
<feature type="compositionally biased region" description="Low complexity" evidence="2">
    <location>
        <begin position="425"/>
        <end position="439"/>
    </location>
</feature>
<dbReference type="NCBIfam" id="NF005551">
    <property type="entry name" value="PRK07211.1"/>
    <property type="match status" value="1"/>
</dbReference>
<dbReference type="GO" id="GO:0003677">
    <property type="term" value="F:DNA binding"/>
    <property type="evidence" value="ECO:0007669"/>
    <property type="project" value="UniProtKB-KW"/>
</dbReference>
<feature type="domain" description="OB" evidence="3">
    <location>
        <begin position="76"/>
        <end position="147"/>
    </location>
</feature>
<dbReference type="Pfam" id="PF01336">
    <property type="entry name" value="tRNA_anti-codon"/>
    <property type="match status" value="2"/>
</dbReference>
<evidence type="ECO:0000259" key="3">
    <source>
        <dbReference type="Pfam" id="PF01336"/>
    </source>
</evidence>
<feature type="domain" description="OB" evidence="3">
    <location>
        <begin position="174"/>
        <end position="250"/>
    </location>
</feature>
<dbReference type="AlphaFoldDB" id="A0ABD5USK9"/>